<reference evidence="1" key="1">
    <citation type="submission" date="2020-09" db="EMBL/GenBank/DDBJ databases">
        <title>Genome-Enabled Discovery of Anthraquinone Biosynthesis in Senna tora.</title>
        <authorList>
            <person name="Kang S.-H."/>
            <person name="Pandey R.P."/>
            <person name="Lee C.-M."/>
            <person name="Sim J.-S."/>
            <person name="Jeong J.-T."/>
            <person name="Choi B.-S."/>
            <person name="Jung M."/>
            <person name="Ginzburg D."/>
            <person name="Zhao K."/>
            <person name="Won S.Y."/>
            <person name="Oh T.-J."/>
            <person name="Yu Y."/>
            <person name="Kim N.-H."/>
            <person name="Lee O.R."/>
            <person name="Lee T.-H."/>
            <person name="Bashyal P."/>
            <person name="Kim T.-S."/>
            <person name="Lee W.-H."/>
            <person name="Kawkins C."/>
            <person name="Kim C.-K."/>
            <person name="Kim J.S."/>
            <person name="Ahn B.O."/>
            <person name="Rhee S.Y."/>
            <person name="Sohng J.K."/>
        </authorList>
    </citation>
    <scope>NUCLEOTIDE SEQUENCE</scope>
    <source>
        <tissue evidence="1">Leaf</tissue>
    </source>
</reference>
<sequence length="40" mass="4403">MAYPSSSSRSCGIYDVEKVEGIGRKVDLRLHHSGKPLKNS</sequence>
<proteinExistence type="predicted"/>
<dbReference type="Proteomes" id="UP000634136">
    <property type="component" value="Unassembled WGS sequence"/>
</dbReference>
<gene>
    <name evidence="1" type="ORF">G2W53_014079</name>
</gene>
<evidence type="ECO:0000313" key="1">
    <source>
        <dbReference type="EMBL" id="KAF7831746.1"/>
    </source>
</evidence>
<keyword evidence="2" id="KW-1185">Reference proteome</keyword>
<organism evidence="1 2">
    <name type="scientific">Senna tora</name>
    <dbReference type="NCBI Taxonomy" id="362788"/>
    <lineage>
        <taxon>Eukaryota</taxon>
        <taxon>Viridiplantae</taxon>
        <taxon>Streptophyta</taxon>
        <taxon>Embryophyta</taxon>
        <taxon>Tracheophyta</taxon>
        <taxon>Spermatophyta</taxon>
        <taxon>Magnoliopsida</taxon>
        <taxon>eudicotyledons</taxon>
        <taxon>Gunneridae</taxon>
        <taxon>Pentapetalae</taxon>
        <taxon>rosids</taxon>
        <taxon>fabids</taxon>
        <taxon>Fabales</taxon>
        <taxon>Fabaceae</taxon>
        <taxon>Caesalpinioideae</taxon>
        <taxon>Cassia clade</taxon>
        <taxon>Senna</taxon>
    </lineage>
</organism>
<name>A0A834U301_9FABA</name>
<protein>
    <submittedName>
        <fullName evidence="1">Uncharacterized protein</fullName>
    </submittedName>
</protein>
<evidence type="ECO:0000313" key="2">
    <source>
        <dbReference type="Proteomes" id="UP000634136"/>
    </source>
</evidence>
<dbReference type="EMBL" id="JAAIUW010000005">
    <property type="protein sequence ID" value="KAF7831746.1"/>
    <property type="molecule type" value="Genomic_DNA"/>
</dbReference>
<comment type="caution">
    <text evidence="1">The sequence shown here is derived from an EMBL/GenBank/DDBJ whole genome shotgun (WGS) entry which is preliminary data.</text>
</comment>
<dbReference type="AlphaFoldDB" id="A0A834U301"/>
<accession>A0A834U301</accession>